<name>A0A643BLL8_BALPH</name>
<dbReference type="Proteomes" id="UP000437017">
    <property type="component" value="Unassembled WGS sequence"/>
</dbReference>
<feature type="compositionally biased region" description="Low complexity" evidence="1">
    <location>
        <begin position="258"/>
        <end position="275"/>
    </location>
</feature>
<dbReference type="AlphaFoldDB" id="A0A643BLL8"/>
<feature type="compositionally biased region" description="Polar residues" evidence="1">
    <location>
        <begin position="283"/>
        <end position="293"/>
    </location>
</feature>
<dbReference type="EMBL" id="SGJD01010510">
    <property type="protein sequence ID" value="KAB0388857.1"/>
    <property type="molecule type" value="Genomic_DNA"/>
</dbReference>
<evidence type="ECO:0000313" key="3">
    <source>
        <dbReference type="EMBL" id="KAB0388857.1"/>
    </source>
</evidence>
<evidence type="ECO:0000259" key="2">
    <source>
        <dbReference type="SMART" id="SM01392"/>
    </source>
</evidence>
<reference evidence="3 4" key="1">
    <citation type="journal article" date="2019" name="PLoS ONE">
        <title>Genomic analyses reveal an absence of contemporary introgressive admixture between fin whales and blue whales, despite known hybrids.</title>
        <authorList>
            <person name="Westbury M.V."/>
            <person name="Petersen B."/>
            <person name="Lorenzen E.D."/>
        </authorList>
    </citation>
    <scope>NUCLEOTIDE SEQUENCE [LARGE SCALE GENOMIC DNA]</scope>
    <source>
        <strain evidence="3">FinWhale-01</strain>
    </source>
</reference>
<dbReference type="Pfam" id="PF12440">
    <property type="entry name" value="MAGE_N"/>
    <property type="match status" value="1"/>
</dbReference>
<evidence type="ECO:0000256" key="1">
    <source>
        <dbReference type="SAM" id="MobiDB-lite"/>
    </source>
</evidence>
<sequence length="293" mass="31627">MGPSSSLPLLSKRASQGWLLDVAPGSLFFWGVPGLGKTLAWWACLSSAAGGVPHAARCQDEDPEGRFAGPPTLGEGSPSNLPLLSALGGHMAGLPNVAFIDFHSGSLREGGEGLGVSEKTGQLKESRQVGRKKSPKLYQSQSKDPWNVTSCLRLAEAQEERAQDLLEERPVGSHLPPSCLHFYLLPATRVIMPRSPKHLCLTFEPGFQTLSDVQGLLIVQVPTAEEEEEEETASEEEEQEGEQEEEPATETLGPPQSPQSSFSFMSWSTSDRSSSIQEEEGTRSLQASVDTRS</sequence>
<dbReference type="SMART" id="SM01392">
    <property type="entry name" value="MAGE_N"/>
    <property type="match status" value="1"/>
</dbReference>
<accession>A0A643BLL8</accession>
<feature type="compositionally biased region" description="Acidic residues" evidence="1">
    <location>
        <begin position="224"/>
        <end position="248"/>
    </location>
</feature>
<feature type="region of interest" description="Disordered" evidence="1">
    <location>
        <begin position="111"/>
        <end position="143"/>
    </location>
</feature>
<protein>
    <recommendedName>
        <fullName evidence="2">Melanoma associated antigen N-terminal domain-containing protein</fullName>
    </recommendedName>
</protein>
<evidence type="ECO:0000313" key="4">
    <source>
        <dbReference type="Proteomes" id="UP000437017"/>
    </source>
</evidence>
<feature type="domain" description="Melanoma associated antigen N-terminal" evidence="2">
    <location>
        <begin position="194"/>
        <end position="283"/>
    </location>
</feature>
<proteinExistence type="predicted"/>
<dbReference type="OrthoDB" id="10359138at2759"/>
<keyword evidence="4" id="KW-1185">Reference proteome</keyword>
<gene>
    <name evidence="3" type="ORF">E2I00_016887</name>
</gene>
<feature type="region of interest" description="Disordered" evidence="1">
    <location>
        <begin position="223"/>
        <end position="293"/>
    </location>
</feature>
<comment type="caution">
    <text evidence="3">The sequence shown here is derived from an EMBL/GenBank/DDBJ whole genome shotgun (WGS) entry which is preliminary data.</text>
</comment>
<dbReference type="InterPro" id="IPR021072">
    <property type="entry name" value="MAGE_N"/>
</dbReference>
<organism evidence="3 4">
    <name type="scientific">Balaenoptera physalus</name>
    <name type="common">Fin whale</name>
    <name type="synonym">Balaena physalus</name>
    <dbReference type="NCBI Taxonomy" id="9770"/>
    <lineage>
        <taxon>Eukaryota</taxon>
        <taxon>Metazoa</taxon>
        <taxon>Chordata</taxon>
        <taxon>Craniata</taxon>
        <taxon>Vertebrata</taxon>
        <taxon>Euteleostomi</taxon>
        <taxon>Mammalia</taxon>
        <taxon>Eutheria</taxon>
        <taxon>Laurasiatheria</taxon>
        <taxon>Artiodactyla</taxon>
        <taxon>Whippomorpha</taxon>
        <taxon>Cetacea</taxon>
        <taxon>Mysticeti</taxon>
        <taxon>Balaenopteridae</taxon>
        <taxon>Balaenoptera</taxon>
    </lineage>
</organism>